<dbReference type="EMBL" id="FOAS01000007">
    <property type="protein sequence ID" value="SEL00297.1"/>
    <property type="molecule type" value="Genomic_DNA"/>
</dbReference>
<feature type="chain" id="PRO_5010285669" description="LppC" evidence="2">
    <location>
        <begin position="22"/>
        <end position="601"/>
    </location>
</feature>
<protein>
    <recommendedName>
        <fullName evidence="5">LppC</fullName>
    </recommendedName>
</protein>
<dbReference type="GO" id="GO:0009252">
    <property type="term" value="P:peptidoglycan biosynthetic process"/>
    <property type="evidence" value="ECO:0007669"/>
    <property type="project" value="TreeGrafter"/>
</dbReference>
<name>A0A1H7LPJ2_9GAMM</name>
<dbReference type="Proteomes" id="UP000185766">
    <property type="component" value="Unassembled WGS sequence"/>
</dbReference>
<gene>
    <name evidence="3" type="ORF">SAMN05216214_10770</name>
</gene>
<organism evidence="3 4">
    <name type="scientific">Atopomonas hussainii</name>
    <dbReference type="NCBI Taxonomy" id="1429083"/>
    <lineage>
        <taxon>Bacteria</taxon>
        <taxon>Pseudomonadati</taxon>
        <taxon>Pseudomonadota</taxon>
        <taxon>Gammaproteobacteria</taxon>
        <taxon>Pseudomonadales</taxon>
        <taxon>Pseudomonadaceae</taxon>
        <taxon>Atopomonas</taxon>
    </lineage>
</organism>
<evidence type="ECO:0000313" key="4">
    <source>
        <dbReference type="Proteomes" id="UP000185766"/>
    </source>
</evidence>
<dbReference type="PANTHER" id="PTHR38038">
    <property type="entry name" value="PENICILLIN-BINDING PROTEIN ACTIVATOR LPOA"/>
    <property type="match status" value="1"/>
</dbReference>
<keyword evidence="2" id="KW-0732">Signal</keyword>
<dbReference type="InterPro" id="IPR028082">
    <property type="entry name" value="Peripla_BP_I"/>
</dbReference>
<dbReference type="AlphaFoldDB" id="A0A1H7LPJ2"/>
<keyword evidence="4" id="KW-1185">Reference proteome</keyword>
<dbReference type="PANTHER" id="PTHR38038:SF1">
    <property type="entry name" value="PENICILLIN-BINDING PROTEIN ACTIVATOR LPOA"/>
    <property type="match status" value="1"/>
</dbReference>
<dbReference type="CDD" id="cd06339">
    <property type="entry name" value="PBP1_YraM_LppC_lipoprotein-like"/>
    <property type="match status" value="1"/>
</dbReference>
<dbReference type="Gene3D" id="3.40.50.2300">
    <property type="match status" value="2"/>
</dbReference>
<dbReference type="STRING" id="1429083.GCA_001885685_00486"/>
<accession>A0A1H7LPJ2</accession>
<dbReference type="GO" id="GO:0030234">
    <property type="term" value="F:enzyme regulator activity"/>
    <property type="evidence" value="ECO:0007669"/>
    <property type="project" value="TreeGrafter"/>
</dbReference>
<dbReference type="PROSITE" id="PS51257">
    <property type="entry name" value="PROKAR_LIPOPROTEIN"/>
    <property type="match status" value="1"/>
</dbReference>
<reference evidence="3 4" key="1">
    <citation type="submission" date="2016-10" db="EMBL/GenBank/DDBJ databases">
        <authorList>
            <person name="de Groot N.N."/>
        </authorList>
    </citation>
    <scope>NUCLEOTIDE SEQUENCE [LARGE SCALE GENOMIC DNA]</scope>
    <source>
        <strain evidence="3 4">JCM 19513</strain>
    </source>
</reference>
<keyword evidence="1" id="KW-0472">Membrane</keyword>
<dbReference type="GO" id="GO:0031241">
    <property type="term" value="C:periplasmic side of cell outer membrane"/>
    <property type="evidence" value="ECO:0007669"/>
    <property type="project" value="TreeGrafter"/>
</dbReference>
<dbReference type="Pfam" id="PF04348">
    <property type="entry name" value="LppC"/>
    <property type="match status" value="1"/>
</dbReference>
<dbReference type="Gene3D" id="1.25.40.650">
    <property type="match status" value="1"/>
</dbReference>
<dbReference type="RefSeq" id="WP_074867146.1">
    <property type="nucleotide sequence ID" value="NZ_FOAS01000007.1"/>
</dbReference>
<feature type="signal peptide" evidence="2">
    <location>
        <begin position="1"/>
        <end position="21"/>
    </location>
</feature>
<evidence type="ECO:0008006" key="5">
    <source>
        <dbReference type="Google" id="ProtNLM"/>
    </source>
</evidence>
<evidence type="ECO:0000256" key="1">
    <source>
        <dbReference type="ARBA" id="ARBA00023136"/>
    </source>
</evidence>
<proteinExistence type="predicted"/>
<dbReference type="SUPFAM" id="SSF53822">
    <property type="entry name" value="Periplasmic binding protein-like I"/>
    <property type="match status" value="1"/>
</dbReference>
<evidence type="ECO:0000313" key="3">
    <source>
        <dbReference type="EMBL" id="SEL00297.1"/>
    </source>
</evidence>
<dbReference type="InterPro" id="IPR007443">
    <property type="entry name" value="LpoA"/>
</dbReference>
<sequence>MPSSLRLLATLSLASLLAACASQPSSTLGQLPSVPEQASVDQLLLEASSQSGEAADLLRLSAANLALQQGDAKRASQVLDLVTVDQLKPAQQIFALTLDAESMLARKRPRSALRALEHPVMAHLAELPLAQQERTQLARVAALEANGKTLQALRERLYLAPLLKDRNAHSNHQAIWSLVSQLSTDTLQAGAANEADLDGWMQLALTVRESPSAELLQQNVTVWRNIHPNHPAALELPSKLEKLMNSASQPLQHIALLLPAEGELAGVGRALRDGFMAARLQSLQQGAPVPEVTFYDSSRLSNLDAFYQQASADGIQLVVGPLDKAQVSELARRQSLPLPTLALNYAEGASQAPAQMFQFGLAAEDEARSAAQQAWLDGHRRAIAMVPNSHWGRRVVAAFEQEWQQLGGQLLATSHVDQPVQLANQIAELMDLRSSEQRAKRLSAALGKDINALPTRRQDIDFVFLAASPIQARQIKPTLTFQYAGDLPVYATSHVNSGFSAQEIKDMNGIRFNETPWLLNQDDSMRQQLSNAWPQATGGLGRLYAMGIDAYRLTPRLNQLLLMPDAPVDGETGRLSLTADRRIQRSLPWAEFVDGQVRPLD</sequence>
<evidence type="ECO:0000256" key="2">
    <source>
        <dbReference type="SAM" id="SignalP"/>
    </source>
</evidence>